<organism evidence="3 4">
    <name type="scientific">Chlamydomonas eustigma</name>
    <dbReference type="NCBI Taxonomy" id="1157962"/>
    <lineage>
        <taxon>Eukaryota</taxon>
        <taxon>Viridiplantae</taxon>
        <taxon>Chlorophyta</taxon>
        <taxon>core chlorophytes</taxon>
        <taxon>Chlorophyceae</taxon>
        <taxon>CS clade</taxon>
        <taxon>Chlamydomonadales</taxon>
        <taxon>Chlamydomonadaceae</taxon>
        <taxon>Chlamydomonas</taxon>
    </lineage>
</organism>
<sequence>MFAAWHGHLEMVRLLLEWPVHSGAEVLLEGLACRKEYLSFHNVQDAVVLKVENIGSRYRPASMKPNPRGEPIRLVFGYNILDASIPSSLYNITAGCDTFAYYSVNGSQFSTNMLADLCGAARQVSAGIGLAIQSGLNLQIVDSLSTLDSAVQTDFQGLTFVRTRPGVFENRTDIAGHTQIWTFASLKLPPGFYDSTFFTAQFQAAMSPPLQSLSVDPLSVKINISSSLQIVCVVSLTTLSRIMGLDSTPQQILFSNQVASSWVFTSLGIVTFKPVRYVILRCREIEADVYREEVQGAAGIGIFKIVDINDVANLRVDFTNFVKRPFHPIGKLSKLTFRFENTDGTLADFNGNASVLILGIKRYMPKPPKDFADHILNPDYDSDFRAWLIRDQTMKLRFNGNAERVKLPSVHTFVAEHNAHVRDPARKLPNARELDDNSEDSSVDLDYSPTDETDPRTKTELASSIWVGRGTGPWKHQDFFK</sequence>
<gene>
    <name evidence="3" type="ORF">CEUSTIGMA_g13279.t1</name>
</gene>
<feature type="region of interest" description="Disordered" evidence="1">
    <location>
        <begin position="421"/>
        <end position="460"/>
    </location>
</feature>
<keyword evidence="4" id="KW-1185">Reference proteome</keyword>
<dbReference type="Pfam" id="PF19254">
    <property type="entry name" value="DUF5901"/>
    <property type="match status" value="2"/>
</dbReference>
<feature type="compositionally biased region" description="Basic and acidic residues" evidence="1">
    <location>
        <begin position="421"/>
        <end position="435"/>
    </location>
</feature>
<evidence type="ECO:0000313" key="3">
    <source>
        <dbReference type="EMBL" id="GAX85863.1"/>
    </source>
</evidence>
<evidence type="ECO:0000259" key="2">
    <source>
        <dbReference type="Pfam" id="PF19254"/>
    </source>
</evidence>
<accession>A0A250XS65</accession>
<dbReference type="AlphaFoldDB" id="A0A250XS65"/>
<protein>
    <recommendedName>
        <fullName evidence="2">DUF5901 domain-containing protein</fullName>
    </recommendedName>
</protein>
<dbReference type="EMBL" id="BEGY01000198">
    <property type="protein sequence ID" value="GAX85863.1"/>
    <property type="molecule type" value="Genomic_DNA"/>
</dbReference>
<name>A0A250XS65_9CHLO</name>
<reference evidence="3 4" key="1">
    <citation type="submission" date="2017-08" db="EMBL/GenBank/DDBJ databases">
        <title>Acidophilic green algal genome provides insights into adaptation to an acidic environment.</title>
        <authorList>
            <person name="Hirooka S."/>
            <person name="Hirose Y."/>
            <person name="Kanesaki Y."/>
            <person name="Higuchi S."/>
            <person name="Fujiwara T."/>
            <person name="Onuma R."/>
            <person name="Era A."/>
            <person name="Ohbayashi R."/>
            <person name="Uzuka A."/>
            <person name="Nozaki H."/>
            <person name="Yoshikawa H."/>
            <person name="Miyagishima S.Y."/>
        </authorList>
    </citation>
    <scope>NUCLEOTIDE SEQUENCE [LARGE SCALE GENOMIC DNA]</scope>
    <source>
        <strain evidence="3 4">NIES-2499</strain>
    </source>
</reference>
<dbReference type="InterPro" id="IPR045420">
    <property type="entry name" value="DUF5901"/>
</dbReference>
<feature type="domain" description="DUF5901" evidence="2">
    <location>
        <begin position="193"/>
        <end position="446"/>
    </location>
</feature>
<evidence type="ECO:0000256" key="1">
    <source>
        <dbReference type="SAM" id="MobiDB-lite"/>
    </source>
</evidence>
<proteinExistence type="predicted"/>
<dbReference type="Proteomes" id="UP000232323">
    <property type="component" value="Unassembled WGS sequence"/>
</dbReference>
<feature type="domain" description="DUF5901" evidence="2">
    <location>
        <begin position="10"/>
        <end position="168"/>
    </location>
</feature>
<evidence type="ECO:0000313" key="4">
    <source>
        <dbReference type="Proteomes" id="UP000232323"/>
    </source>
</evidence>
<comment type="caution">
    <text evidence="3">The sequence shown here is derived from an EMBL/GenBank/DDBJ whole genome shotgun (WGS) entry which is preliminary data.</text>
</comment>